<organism evidence="3 4">
    <name type="scientific">Fimbriimonas ginsengisoli Gsoil 348</name>
    <dbReference type="NCBI Taxonomy" id="661478"/>
    <lineage>
        <taxon>Bacteria</taxon>
        <taxon>Bacillati</taxon>
        <taxon>Armatimonadota</taxon>
        <taxon>Fimbriimonadia</taxon>
        <taxon>Fimbriimonadales</taxon>
        <taxon>Fimbriimonadaceae</taxon>
        <taxon>Fimbriimonas</taxon>
    </lineage>
</organism>
<evidence type="ECO:0008006" key="5">
    <source>
        <dbReference type="Google" id="ProtNLM"/>
    </source>
</evidence>
<accession>A0A068NN80</accession>
<protein>
    <recommendedName>
        <fullName evidence="5">Abhydrolase domain-containing 18</fullName>
    </recommendedName>
</protein>
<feature type="signal peptide" evidence="2">
    <location>
        <begin position="1"/>
        <end position="19"/>
    </location>
</feature>
<dbReference type="Proteomes" id="UP000027982">
    <property type="component" value="Chromosome"/>
</dbReference>
<dbReference type="Gene3D" id="3.40.50.1820">
    <property type="entry name" value="alpha/beta hydrolase"/>
    <property type="match status" value="1"/>
</dbReference>
<dbReference type="STRING" id="661478.OP10G_1489"/>
<dbReference type="KEGG" id="fgi:OP10G_1489"/>
<reference evidence="3 4" key="1">
    <citation type="journal article" date="2014" name="PLoS ONE">
        <title>The first complete genome sequence of the class fimbriimonadia in the phylum armatimonadetes.</title>
        <authorList>
            <person name="Hu Z.Y."/>
            <person name="Wang Y.Z."/>
            <person name="Im W.T."/>
            <person name="Wang S.Y."/>
            <person name="Zhao G.P."/>
            <person name="Zheng H.J."/>
            <person name="Quan Z.X."/>
        </authorList>
    </citation>
    <scope>NUCLEOTIDE SEQUENCE [LARGE SCALE GENOMIC DNA]</scope>
    <source>
        <strain evidence="3">Gsoil 348</strain>
    </source>
</reference>
<dbReference type="eggNOG" id="COG1073">
    <property type="taxonomic scope" value="Bacteria"/>
</dbReference>
<dbReference type="AlphaFoldDB" id="A0A068NN80"/>
<keyword evidence="1" id="KW-0378">Hydrolase</keyword>
<feature type="chain" id="PRO_5001651820" description="Abhydrolase domain-containing 18" evidence="2">
    <location>
        <begin position="20"/>
        <end position="399"/>
    </location>
</feature>
<dbReference type="HOGENOM" id="CLU_690287_0_0_0"/>
<evidence type="ECO:0000256" key="1">
    <source>
        <dbReference type="ARBA" id="ARBA00022801"/>
    </source>
</evidence>
<name>A0A068NN80_FIMGI</name>
<keyword evidence="2" id="KW-0732">Signal</keyword>
<dbReference type="RefSeq" id="WP_025226532.1">
    <property type="nucleotide sequence ID" value="NZ_CP007139.1"/>
</dbReference>
<dbReference type="SUPFAM" id="SSF53474">
    <property type="entry name" value="alpha/beta-Hydrolases"/>
    <property type="match status" value="1"/>
</dbReference>
<dbReference type="PANTHER" id="PTHR22946:SF9">
    <property type="entry name" value="POLYKETIDE TRANSFERASE AF380"/>
    <property type="match status" value="1"/>
</dbReference>
<proteinExistence type="predicted"/>
<dbReference type="GO" id="GO:0052689">
    <property type="term" value="F:carboxylic ester hydrolase activity"/>
    <property type="evidence" value="ECO:0007669"/>
    <property type="project" value="UniProtKB-ARBA"/>
</dbReference>
<evidence type="ECO:0000313" key="4">
    <source>
        <dbReference type="Proteomes" id="UP000027982"/>
    </source>
</evidence>
<evidence type="ECO:0000313" key="3">
    <source>
        <dbReference type="EMBL" id="AIE84857.1"/>
    </source>
</evidence>
<sequence>MIRRILALGLALAVTSARGYGQGAAVTTPPPPIVFAPWQEVARTDLGVEYLVTFPSPFVSAYPANNSVPLRVFLPAIANPAPVVLVLHYWGATDLRLERVLAEELNRRGIAAAILTLPYHLSRTPPGHRSGELAVQPDPDSLKATMIQSVWDSRRALDFLVTRPELRGDQVGVAGTSLGALVTGLVAAIDPRIAHASFLLGGVDLAHILWSSSRVVPQRDVLRRRGVTEDRLRATLADIEPLTYLEKHRPASSFVIGGLFDTVIPRSSTEALIKVLDTRNVLWLDTGHYGGIFVQRRLMREVARYFGTSFTSADFVPPKKLYAPTVRLGFKVDTARGLDLGIGLDLYKFDRRGDGYATLFLTPRGPELFAGRRIAQGLSIGFVGSPRGLGGAILWSTVL</sequence>
<dbReference type="OrthoDB" id="9783926at2"/>
<dbReference type="PANTHER" id="PTHR22946">
    <property type="entry name" value="DIENELACTONE HYDROLASE DOMAIN-CONTAINING PROTEIN-RELATED"/>
    <property type="match status" value="1"/>
</dbReference>
<evidence type="ECO:0000256" key="2">
    <source>
        <dbReference type="SAM" id="SignalP"/>
    </source>
</evidence>
<dbReference type="InterPro" id="IPR029058">
    <property type="entry name" value="AB_hydrolase_fold"/>
</dbReference>
<keyword evidence="4" id="KW-1185">Reference proteome</keyword>
<dbReference type="InterPro" id="IPR050261">
    <property type="entry name" value="FrsA_esterase"/>
</dbReference>
<dbReference type="EMBL" id="CP007139">
    <property type="protein sequence ID" value="AIE84857.1"/>
    <property type="molecule type" value="Genomic_DNA"/>
</dbReference>
<gene>
    <name evidence="3" type="ORF">OP10G_1489</name>
</gene>